<dbReference type="EMBL" id="QEKO01000002">
    <property type="protein sequence ID" value="PVY61964.1"/>
    <property type="molecule type" value="Genomic_DNA"/>
</dbReference>
<comment type="caution">
    <text evidence="2">The sequence shown here is derived from an EMBL/GenBank/DDBJ whole genome shotgun (WGS) entry which is preliminary data.</text>
</comment>
<keyword evidence="1" id="KW-0472">Membrane</keyword>
<name>A0A2U1CLV6_9BURK</name>
<keyword evidence="1" id="KW-0812">Transmembrane</keyword>
<sequence length="72" mass="7525">MLYVYNVLAAILIGTAIGAVLGQRNSLARITCLIAVVLGVVSLFVPSWIPLAVGLVVFLIGQGMQRDASARA</sequence>
<feature type="transmembrane region" description="Helical" evidence="1">
    <location>
        <begin position="32"/>
        <end position="61"/>
    </location>
</feature>
<dbReference type="RefSeq" id="WP_040547996.1">
    <property type="nucleotide sequence ID" value="NZ_JACCEX010000002.1"/>
</dbReference>
<evidence type="ECO:0000313" key="2">
    <source>
        <dbReference type="EMBL" id="PVY61964.1"/>
    </source>
</evidence>
<protein>
    <submittedName>
        <fullName evidence="2">Uncharacterized protein</fullName>
    </submittedName>
</protein>
<proteinExistence type="predicted"/>
<organism evidence="2 3">
    <name type="scientific">Pusillimonas noertemannii</name>
    <dbReference type="NCBI Taxonomy" id="305977"/>
    <lineage>
        <taxon>Bacteria</taxon>
        <taxon>Pseudomonadati</taxon>
        <taxon>Pseudomonadota</taxon>
        <taxon>Betaproteobacteria</taxon>
        <taxon>Burkholderiales</taxon>
        <taxon>Alcaligenaceae</taxon>
        <taxon>Pusillimonas</taxon>
    </lineage>
</organism>
<keyword evidence="3" id="KW-1185">Reference proteome</keyword>
<reference evidence="2 3" key="1">
    <citation type="submission" date="2018-04" db="EMBL/GenBank/DDBJ databases">
        <title>Genomic Encyclopedia of Type Strains, Phase IV (KMG-IV): sequencing the most valuable type-strain genomes for metagenomic binning, comparative biology and taxonomic classification.</title>
        <authorList>
            <person name="Goeker M."/>
        </authorList>
    </citation>
    <scope>NUCLEOTIDE SEQUENCE [LARGE SCALE GENOMIC DNA]</scope>
    <source>
        <strain evidence="2 3">DSM 10065</strain>
    </source>
</reference>
<gene>
    <name evidence="2" type="ORF">C7440_1450</name>
</gene>
<evidence type="ECO:0000313" key="3">
    <source>
        <dbReference type="Proteomes" id="UP000246145"/>
    </source>
</evidence>
<evidence type="ECO:0000256" key="1">
    <source>
        <dbReference type="SAM" id="Phobius"/>
    </source>
</evidence>
<keyword evidence="1" id="KW-1133">Transmembrane helix</keyword>
<dbReference type="AlphaFoldDB" id="A0A2U1CLV6"/>
<accession>A0A2U1CLV6</accession>
<dbReference type="Proteomes" id="UP000246145">
    <property type="component" value="Unassembled WGS sequence"/>
</dbReference>
<dbReference type="OrthoDB" id="8689353at2"/>